<feature type="region of interest" description="Disordered" evidence="1">
    <location>
        <begin position="348"/>
        <end position="369"/>
    </location>
</feature>
<accession>W9Z221</accession>
<evidence type="ECO:0000313" key="2">
    <source>
        <dbReference type="EMBL" id="EXJ95990.1"/>
    </source>
</evidence>
<name>W9Z221_9EURO</name>
<protein>
    <submittedName>
        <fullName evidence="2">Uncharacterized protein</fullName>
    </submittedName>
</protein>
<feature type="compositionally biased region" description="Polar residues" evidence="1">
    <location>
        <begin position="477"/>
        <end position="495"/>
    </location>
</feature>
<dbReference type="GO" id="GO:0006487">
    <property type="term" value="P:protein N-linked glycosylation"/>
    <property type="evidence" value="ECO:0007669"/>
    <property type="project" value="TreeGrafter"/>
</dbReference>
<dbReference type="PANTHER" id="PTHR13132:SF29">
    <property type="entry name" value="ALPHA-(1,6)-FUCOSYLTRANSFERASE"/>
    <property type="match status" value="1"/>
</dbReference>
<evidence type="ECO:0000256" key="1">
    <source>
        <dbReference type="SAM" id="MobiDB-lite"/>
    </source>
</evidence>
<feature type="compositionally biased region" description="Basic and acidic residues" evidence="1">
    <location>
        <begin position="358"/>
        <end position="369"/>
    </location>
</feature>
<dbReference type="OrthoDB" id="2392789at2759"/>
<dbReference type="PANTHER" id="PTHR13132">
    <property type="entry name" value="ALPHA- 1,6 -FUCOSYLTRANSFERASE"/>
    <property type="match status" value="1"/>
</dbReference>
<dbReference type="HOGENOM" id="CLU_035511_0_0_1"/>
<feature type="region of interest" description="Disordered" evidence="1">
    <location>
        <begin position="476"/>
        <end position="504"/>
    </location>
</feature>
<reference evidence="2 3" key="1">
    <citation type="submission" date="2013-03" db="EMBL/GenBank/DDBJ databases">
        <title>The Genome Sequence of Capronia coronata CBS 617.96.</title>
        <authorList>
            <consortium name="The Broad Institute Genomics Platform"/>
            <person name="Cuomo C."/>
            <person name="de Hoog S."/>
            <person name="Gorbushina A."/>
            <person name="Walker B."/>
            <person name="Young S.K."/>
            <person name="Zeng Q."/>
            <person name="Gargeya S."/>
            <person name="Fitzgerald M."/>
            <person name="Haas B."/>
            <person name="Abouelleil A."/>
            <person name="Allen A.W."/>
            <person name="Alvarado L."/>
            <person name="Arachchi H.M."/>
            <person name="Berlin A.M."/>
            <person name="Chapman S.B."/>
            <person name="Gainer-Dewar J."/>
            <person name="Goldberg J."/>
            <person name="Griggs A."/>
            <person name="Gujja S."/>
            <person name="Hansen M."/>
            <person name="Howarth C."/>
            <person name="Imamovic A."/>
            <person name="Ireland A."/>
            <person name="Larimer J."/>
            <person name="McCowan C."/>
            <person name="Murphy C."/>
            <person name="Pearson M."/>
            <person name="Poon T.W."/>
            <person name="Priest M."/>
            <person name="Roberts A."/>
            <person name="Saif S."/>
            <person name="Shea T."/>
            <person name="Sisk P."/>
            <person name="Sykes S."/>
            <person name="Wortman J."/>
            <person name="Nusbaum C."/>
            <person name="Birren B."/>
        </authorList>
    </citation>
    <scope>NUCLEOTIDE SEQUENCE [LARGE SCALE GENOMIC DNA]</scope>
    <source>
        <strain evidence="2 3">CBS 617.96</strain>
    </source>
</reference>
<dbReference type="GeneID" id="19156018"/>
<dbReference type="AlphaFoldDB" id="W9Z221"/>
<dbReference type="eggNOG" id="ENOG502S04M">
    <property type="taxonomic scope" value="Eukaryota"/>
</dbReference>
<proteinExistence type="predicted"/>
<dbReference type="Proteomes" id="UP000019484">
    <property type="component" value="Unassembled WGS sequence"/>
</dbReference>
<gene>
    <name evidence="2" type="ORF">A1O1_01116</name>
</gene>
<sequence length="574" mass="63761">MLLSSRATPPQPLKLAGPERYLSIKSLLPSTPIPSPSLPSILPRHGKKPPKLNSRRFVRALLWLSLLIGVYYLATSGKKVDPHSTDSAVLTSLGNVYEGGEALELPDRPTPLALMDGKGKRHWTVWIPPSRGFPLPSSEYADLCSQAENVAGHVAGRRRSSQKSQQQDYMRHDPNYLDVDEAQARHFLPTGAEKKNVDSTATPQQTSLPVCNSTLTYVLDATDAGLGSALLGIWLSYGLAERENRSFFIDDSNFPYGNYSTFFIPPTPPPCRPPVPSHRVPCPHQAKHVVVSAATTTKWTFGESFRRQYSQREIFAMARTGYEALFKLRKDDDDYVRTRTMKLRTGTLTKTNPSAAVGDRDGEGEGDRQENGLLGIHIRRGDRHPYEFAYQLGYLPPDRYLSMARKLVGQSERWKLILASDDAEMYDNLDLPDTVRAQQRISLASKKSLGSGLGWEGGFFKDVFWSLGLPAGAPTKAETSYSRESLPQSSTQQVDGSGGRDYRTDPTKEALRLRELLGRAYLLDLAVLAQSDKVVCGVSSHACRILAVMLGWERAFQNNDWTNVDGDYGWKALD</sequence>
<evidence type="ECO:0000313" key="3">
    <source>
        <dbReference type="Proteomes" id="UP000019484"/>
    </source>
</evidence>
<comment type="caution">
    <text evidence="2">The sequence shown here is derived from an EMBL/GenBank/DDBJ whole genome shotgun (WGS) entry which is preliminary data.</text>
</comment>
<dbReference type="EMBL" id="AMWN01000001">
    <property type="protein sequence ID" value="EXJ95990.1"/>
    <property type="molecule type" value="Genomic_DNA"/>
</dbReference>
<keyword evidence="3" id="KW-1185">Reference proteome</keyword>
<dbReference type="RefSeq" id="XP_007720219.1">
    <property type="nucleotide sequence ID" value="XM_007722029.1"/>
</dbReference>
<organism evidence="2 3">
    <name type="scientific">Capronia coronata CBS 617.96</name>
    <dbReference type="NCBI Taxonomy" id="1182541"/>
    <lineage>
        <taxon>Eukaryota</taxon>
        <taxon>Fungi</taxon>
        <taxon>Dikarya</taxon>
        <taxon>Ascomycota</taxon>
        <taxon>Pezizomycotina</taxon>
        <taxon>Eurotiomycetes</taxon>
        <taxon>Chaetothyriomycetidae</taxon>
        <taxon>Chaetothyriales</taxon>
        <taxon>Herpotrichiellaceae</taxon>
        <taxon>Capronia</taxon>
    </lineage>
</organism>
<dbReference type="GO" id="GO:0046921">
    <property type="term" value="F:alpha-(1-&gt;6)-fucosyltransferase activity"/>
    <property type="evidence" value="ECO:0007669"/>
    <property type="project" value="TreeGrafter"/>
</dbReference>